<dbReference type="InterPro" id="IPR022791">
    <property type="entry name" value="L-PG_synthase/AglD"/>
</dbReference>
<keyword evidence="9" id="KW-1185">Reference proteome</keyword>
<feature type="transmembrane region" description="Helical" evidence="7">
    <location>
        <begin position="90"/>
        <end position="116"/>
    </location>
</feature>
<evidence type="ECO:0000256" key="1">
    <source>
        <dbReference type="ARBA" id="ARBA00004651"/>
    </source>
</evidence>
<dbReference type="RefSeq" id="WP_003150541.1">
    <property type="nucleotide sequence ID" value="NZ_CAUUKP010000069.1"/>
</dbReference>
<keyword evidence="2" id="KW-1003">Cell membrane</keyword>
<evidence type="ECO:0000256" key="2">
    <source>
        <dbReference type="ARBA" id="ARBA00022475"/>
    </source>
</evidence>
<dbReference type="PANTHER" id="PTHR37693:SF1">
    <property type="entry name" value="INTEGRAL MEMBRANE PROTEIN"/>
    <property type="match status" value="1"/>
</dbReference>
<evidence type="ECO:0000256" key="4">
    <source>
        <dbReference type="ARBA" id="ARBA00022989"/>
    </source>
</evidence>
<dbReference type="GeneID" id="84905208"/>
<feature type="region of interest" description="Disordered" evidence="6">
    <location>
        <begin position="1"/>
        <end position="26"/>
    </location>
</feature>
<feature type="transmembrane region" description="Helical" evidence="7">
    <location>
        <begin position="357"/>
        <end position="377"/>
    </location>
</feature>
<dbReference type="EMBL" id="JQCP01000003">
    <property type="protein sequence ID" value="KRO01807.1"/>
    <property type="molecule type" value="Genomic_DNA"/>
</dbReference>
<accession>A0ABR5PYY2</accession>
<proteinExistence type="predicted"/>
<keyword evidence="5 7" id="KW-0472">Membrane</keyword>
<protein>
    <submittedName>
        <fullName evidence="8">Membrane protein</fullName>
    </submittedName>
</protein>
<organism evidence="8 9">
    <name type="scientific">Lancefieldella rimae</name>
    <dbReference type="NCBI Taxonomy" id="1383"/>
    <lineage>
        <taxon>Bacteria</taxon>
        <taxon>Bacillati</taxon>
        <taxon>Actinomycetota</taxon>
        <taxon>Coriobacteriia</taxon>
        <taxon>Coriobacteriales</taxon>
        <taxon>Atopobiaceae</taxon>
        <taxon>Lancefieldella</taxon>
    </lineage>
</organism>
<keyword evidence="4 7" id="KW-1133">Transmembrane helix</keyword>
<keyword evidence="3 7" id="KW-0812">Transmembrane</keyword>
<evidence type="ECO:0000313" key="8">
    <source>
        <dbReference type="EMBL" id="KRO01807.1"/>
    </source>
</evidence>
<evidence type="ECO:0000313" key="9">
    <source>
        <dbReference type="Proteomes" id="UP000051927"/>
    </source>
</evidence>
<dbReference type="Proteomes" id="UP000051927">
    <property type="component" value="Unassembled WGS sequence"/>
</dbReference>
<feature type="transmembrane region" description="Helical" evidence="7">
    <location>
        <begin position="58"/>
        <end position="78"/>
    </location>
</feature>
<name>A0ABR5PYY2_9ACTN</name>
<dbReference type="PANTHER" id="PTHR37693">
    <property type="entry name" value="PHOSPHATIDYLGLYCEROL LYSYLTRANSFERASE"/>
    <property type="match status" value="1"/>
</dbReference>
<dbReference type="Pfam" id="PF03706">
    <property type="entry name" value="LPG_synthase_TM"/>
    <property type="match status" value="1"/>
</dbReference>
<dbReference type="NCBIfam" id="TIGR00374">
    <property type="entry name" value="flippase-like domain"/>
    <property type="match status" value="1"/>
</dbReference>
<sequence length="428" mass="46272">MDRPEDVVPSKSTSVKPGSPKATKPKVKITPKVAVSPNSASESVEDARKSYGQVRKSVLFLVLVSVLYGVYIVFSGQFDEFVGALAGVDTSWLIAGAFAYFAYYLLGIFAYIISVITDPECPVGIRDLMSVEAAGIFFMNLTPNGAGAAPAQIFRLTRAGISVGQAGALQFTRFVMYEAGEGIFAALILLFRFNYFFEQFGDVTIVGVVLFGAKILMVGGMLAICLLPRMVVALGNWGLRILSRFGIVKRYDHWHEIINTQVHEFSAGFKNAAKNIPEMCVVLVITLFQLGCLYSLPYFVLNALGQPADLLTCLASGSMLELLTSAIPLPGGTGGAEGGFAFLFAHMFGEKIAAGFVLWRAIEYFLPTLFASMLLGLRSHGGPTVYQRWTRAVTSLSAFISGEKRLGQKKSTAAGGIRVKVNTKSQKK</sequence>
<gene>
    <name evidence="8" type="ORF">IV60_GL001047</name>
</gene>
<feature type="transmembrane region" description="Helical" evidence="7">
    <location>
        <begin position="203"/>
        <end position="227"/>
    </location>
</feature>
<evidence type="ECO:0000256" key="6">
    <source>
        <dbReference type="SAM" id="MobiDB-lite"/>
    </source>
</evidence>
<feature type="transmembrane region" description="Helical" evidence="7">
    <location>
        <begin position="280"/>
        <end position="301"/>
    </location>
</feature>
<reference evidence="8 9" key="1">
    <citation type="journal article" date="2015" name="Genome Announc.">
        <title>Expanding the biotechnology potential of lactobacilli through comparative genomics of 213 strains and associated genera.</title>
        <authorList>
            <person name="Sun Z."/>
            <person name="Harris H.M."/>
            <person name="McCann A."/>
            <person name="Guo C."/>
            <person name="Argimon S."/>
            <person name="Zhang W."/>
            <person name="Yang X."/>
            <person name="Jeffery I.B."/>
            <person name="Cooney J.C."/>
            <person name="Kagawa T.F."/>
            <person name="Liu W."/>
            <person name="Song Y."/>
            <person name="Salvetti E."/>
            <person name="Wrobel A."/>
            <person name="Rasinkangas P."/>
            <person name="Parkhill J."/>
            <person name="Rea M.C."/>
            <person name="O'Sullivan O."/>
            <person name="Ritari J."/>
            <person name="Douillard F.P."/>
            <person name="Paul Ross R."/>
            <person name="Yang R."/>
            <person name="Briner A.E."/>
            <person name="Felis G.E."/>
            <person name="de Vos W.M."/>
            <person name="Barrangou R."/>
            <person name="Klaenhammer T.R."/>
            <person name="Caufield P.W."/>
            <person name="Cui Y."/>
            <person name="Zhang H."/>
            <person name="O'Toole P.W."/>
        </authorList>
    </citation>
    <scope>NUCLEOTIDE SEQUENCE [LARGE SCALE GENOMIC DNA]</scope>
    <source>
        <strain evidence="8 9">DSM 7090</strain>
    </source>
</reference>
<comment type="subcellular location">
    <subcellularLocation>
        <location evidence="1">Cell membrane</location>
        <topology evidence="1">Multi-pass membrane protein</topology>
    </subcellularLocation>
</comment>
<evidence type="ECO:0000256" key="5">
    <source>
        <dbReference type="ARBA" id="ARBA00023136"/>
    </source>
</evidence>
<comment type="caution">
    <text evidence="8">The sequence shown here is derived from an EMBL/GenBank/DDBJ whole genome shotgun (WGS) entry which is preliminary data.</text>
</comment>
<evidence type="ECO:0000256" key="3">
    <source>
        <dbReference type="ARBA" id="ARBA00022692"/>
    </source>
</evidence>
<feature type="transmembrane region" description="Helical" evidence="7">
    <location>
        <begin position="179"/>
        <end position="197"/>
    </location>
</feature>
<evidence type="ECO:0000256" key="7">
    <source>
        <dbReference type="SAM" id="Phobius"/>
    </source>
</evidence>